<accession>A0A1I4ZXN8</accession>
<evidence type="ECO:0000313" key="2">
    <source>
        <dbReference type="Proteomes" id="UP000198575"/>
    </source>
</evidence>
<organism evidence="1 2">
    <name type="scientific">Dokdonella immobilis</name>
    <dbReference type="NCBI Taxonomy" id="578942"/>
    <lineage>
        <taxon>Bacteria</taxon>
        <taxon>Pseudomonadati</taxon>
        <taxon>Pseudomonadota</taxon>
        <taxon>Gammaproteobacteria</taxon>
        <taxon>Lysobacterales</taxon>
        <taxon>Rhodanobacteraceae</taxon>
        <taxon>Dokdonella</taxon>
    </lineage>
</organism>
<gene>
    <name evidence="1" type="ORF">SAMN05216289_1307</name>
</gene>
<sequence length="100" mass="10094">MPGRARLPASGDESIESVAERVAMVLALSGLLAIPAAAVPGNGLGAADGMPIAGLGWREAFALGSPMDASSLMELSSRKPVSTLAGWVAASSRGSWSWLT</sequence>
<dbReference type="EMBL" id="FOVF01000030">
    <property type="protein sequence ID" value="SFN55004.1"/>
    <property type="molecule type" value="Genomic_DNA"/>
</dbReference>
<dbReference type="AlphaFoldDB" id="A0A1I4ZXN8"/>
<keyword evidence="2" id="KW-1185">Reference proteome</keyword>
<proteinExistence type="predicted"/>
<protein>
    <submittedName>
        <fullName evidence="1">Uncharacterized protein</fullName>
    </submittedName>
</protein>
<dbReference type="STRING" id="578942.SAMN05216289_1307"/>
<reference evidence="1 2" key="1">
    <citation type="submission" date="2016-10" db="EMBL/GenBank/DDBJ databases">
        <authorList>
            <person name="de Groot N.N."/>
        </authorList>
    </citation>
    <scope>NUCLEOTIDE SEQUENCE [LARGE SCALE GENOMIC DNA]</scope>
    <source>
        <strain evidence="1 2">CGMCC 1.7659</strain>
    </source>
</reference>
<evidence type="ECO:0000313" key="1">
    <source>
        <dbReference type="EMBL" id="SFN55004.1"/>
    </source>
</evidence>
<name>A0A1I4ZXN8_9GAMM</name>
<dbReference type="Proteomes" id="UP000198575">
    <property type="component" value="Unassembled WGS sequence"/>
</dbReference>